<dbReference type="Proteomes" id="UP000662074">
    <property type="component" value="Unassembled WGS sequence"/>
</dbReference>
<keyword evidence="2" id="KW-0812">Transmembrane</keyword>
<feature type="transmembrane region" description="Helical" evidence="2">
    <location>
        <begin position="48"/>
        <end position="66"/>
    </location>
</feature>
<reference evidence="3" key="2">
    <citation type="submission" date="2020-09" db="EMBL/GenBank/DDBJ databases">
        <authorList>
            <person name="Sun Q."/>
            <person name="Sedlacek I."/>
        </authorList>
    </citation>
    <scope>NUCLEOTIDE SEQUENCE</scope>
    <source>
        <strain evidence="3">CCM 8711</strain>
    </source>
</reference>
<dbReference type="PANTHER" id="PTHR34980">
    <property type="entry name" value="INNER MEMBRANE PROTEIN-RELATED-RELATED"/>
    <property type="match status" value="1"/>
</dbReference>
<proteinExistence type="predicted"/>
<organism evidence="3 4">
    <name type="scientific">Mucilaginibacter galii</name>
    <dbReference type="NCBI Taxonomy" id="2005073"/>
    <lineage>
        <taxon>Bacteria</taxon>
        <taxon>Pseudomonadati</taxon>
        <taxon>Bacteroidota</taxon>
        <taxon>Sphingobacteriia</taxon>
        <taxon>Sphingobacteriales</taxon>
        <taxon>Sphingobacteriaceae</taxon>
        <taxon>Mucilaginibacter</taxon>
    </lineage>
</organism>
<evidence type="ECO:0000256" key="2">
    <source>
        <dbReference type="SAM" id="Phobius"/>
    </source>
</evidence>
<dbReference type="AlphaFoldDB" id="A0A917N3M7"/>
<comment type="caution">
    <text evidence="3">The sequence shown here is derived from an EMBL/GenBank/DDBJ whole genome shotgun (WGS) entry which is preliminary data.</text>
</comment>
<accession>A0A917N3M7</accession>
<dbReference type="RefSeq" id="WP_188418823.1">
    <property type="nucleotide sequence ID" value="NZ_BMDO01000016.1"/>
</dbReference>
<dbReference type="PANTHER" id="PTHR34980:SF2">
    <property type="entry name" value="INNER MEMBRANE PROTEIN YHAH-RELATED"/>
    <property type="match status" value="1"/>
</dbReference>
<keyword evidence="4" id="KW-1185">Reference proteome</keyword>
<dbReference type="InterPro" id="IPR008523">
    <property type="entry name" value="DUF805"/>
</dbReference>
<evidence type="ECO:0000313" key="4">
    <source>
        <dbReference type="Proteomes" id="UP000662074"/>
    </source>
</evidence>
<dbReference type="GO" id="GO:0005886">
    <property type="term" value="C:plasma membrane"/>
    <property type="evidence" value="ECO:0007669"/>
    <property type="project" value="TreeGrafter"/>
</dbReference>
<feature type="region of interest" description="Disordered" evidence="1">
    <location>
        <begin position="98"/>
        <end position="125"/>
    </location>
</feature>
<dbReference type="EMBL" id="BMDO01000016">
    <property type="protein sequence ID" value="GGI52714.1"/>
    <property type="molecule type" value="Genomic_DNA"/>
</dbReference>
<evidence type="ECO:0000256" key="1">
    <source>
        <dbReference type="SAM" id="MobiDB-lite"/>
    </source>
</evidence>
<reference evidence="3" key="1">
    <citation type="journal article" date="2014" name="Int. J. Syst. Evol. Microbiol.">
        <title>Complete genome sequence of Corynebacterium casei LMG S-19264T (=DSM 44701T), isolated from a smear-ripened cheese.</title>
        <authorList>
            <consortium name="US DOE Joint Genome Institute (JGI-PGF)"/>
            <person name="Walter F."/>
            <person name="Albersmeier A."/>
            <person name="Kalinowski J."/>
            <person name="Ruckert C."/>
        </authorList>
    </citation>
    <scope>NUCLEOTIDE SEQUENCE</scope>
    <source>
        <strain evidence="3">CCM 8711</strain>
    </source>
</reference>
<evidence type="ECO:0000313" key="3">
    <source>
        <dbReference type="EMBL" id="GGI52714.1"/>
    </source>
</evidence>
<sequence>MNYFISVLKNYAKFTGRARRSEFWYFTLFNTIITYGLVFIGYTLNSPFLSSIYSLAVLVPTLAVGVRRMHDVDKSGWFLIIPFYNLILACTDGTPGPNEYGDDPKLRQGFGAADYQKPFDTTPQA</sequence>
<keyword evidence="2" id="KW-1133">Transmembrane helix</keyword>
<protein>
    <recommendedName>
        <fullName evidence="5">DUF805 domain-containing protein</fullName>
    </recommendedName>
</protein>
<keyword evidence="2" id="KW-0472">Membrane</keyword>
<gene>
    <name evidence="3" type="ORF">GCM10011425_39260</name>
</gene>
<dbReference type="Pfam" id="PF05656">
    <property type="entry name" value="DUF805"/>
    <property type="match status" value="1"/>
</dbReference>
<evidence type="ECO:0008006" key="5">
    <source>
        <dbReference type="Google" id="ProtNLM"/>
    </source>
</evidence>
<feature type="transmembrane region" description="Helical" evidence="2">
    <location>
        <begin position="23"/>
        <end position="42"/>
    </location>
</feature>
<name>A0A917N3M7_9SPHI</name>